<protein>
    <submittedName>
        <fullName evidence="11">Vitamin B12 import ATP-binding protein BtuD</fullName>
    </submittedName>
</protein>
<feature type="transmembrane region" description="Helical" evidence="8">
    <location>
        <begin position="12"/>
        <end position="31"/>
    </location>
</feature>
<dbReference type="EMBL" id="CADCST010000164">
    <property type="protein sequence ID" value="CAA9203145.1"/>
    <property type="molecule type" value="Genomic_DNA"/>
</dbReference>
<dbReference type="RefSeq" id="WP_173968405.1">
    <property type="nucleotide sequence ID" value="NZ_CADCST010000164.1"/>
</dbReference>
<evidence type="ECO:0000256" key="5">
    <source>
        <dbReference type="ARBA" id="ARBA00022840"/>
    </source>
</evidence>
<keyword evidence="5 11" id="KW-0067">ATP-binding</keyword>
<evidence type="ECO:0000256" key="3">
    <source>
        <dbReference type="ARBA" id="ARBA00022692"/>
    </source>
</evidence>
<gene>
    <name evidence="11" type="primary">btuD_4</name>
    <name evidence="11" type="ORF">FLACOL7796_04618</name>
</gene>
<feature type="domain" description="ABC transporter" evidence="9">
    <location>
        <begin position="335"/>
        <end position="561"/>
    </location>
</feature>
<name>A0ABN7ER15_9FLAO</name>
<sequence length="562" mass="64681">MEKITFLKVLKLKLNVALPLLGLFAVINGLWSSSLLMLVSNKIAGTPLPFFSDYDWLIYLVLVITSFVLTYYFKRYMIKVTLNFGKEMTLQIINKLRLSNYEAYLRIGEARVRTAMSDIGRLESLPEVFIVFFNALIMIIAGIGYMFWLYPKGAVMIIILIIVLAFIYVYRNEAIQKSMNKERDLDDSFMENYNDFLHGFNKIKMSTKRSDSIFFNHIVKNRESAIKLSIKAELSAFGNDLIGQYSFYIIIGAILFVLPLIFKLDQIVISGFMVALLFLMGPITIFINLMKNVIAYKIAFERVNQFNEIVAGNLKDSDSLQISISANSLPEFKDLYINNMSYYHVDDKESISFELKPINLKITRGEVIFISGGNGSGKSTFINLLSGLYLPKSGEIIYNDVIIDKENRSDYRDMISCIFSDDYLFSENYDDFNLLPSNDDLSKLLERMKLNGIIRQDVANNKIFQSLSSGQKKRLALIYSILEDKDIFIFDEWAAEQDPDFRKYFYESIIPELKSKGKTVIAITHDDAYYKFCDRLIKFNYGKMLDTETSFNPSVLVSENLK</sequence>
<dbReference type="NCBIfam" id="TIGR01194">
    <property type="entry name" value="cyc_pep_trnsptr"/>
    <property type="match status" value="1"/>
</dbReference>
<reference evidence="11 12" key="1">
    <citation type="submission" date="2020-02" db="EMBL/GenBank/DDBJ databases">
        <authorList>
            <person name="Criscuolo A."/>
        </authorList>
    </citation>
    <scope>NUCLEOTIDE SEQUENCE [LARGE SCALE GENOMIC DNA]</scope>
    <source>
        <strain evidence="11">CECT7796</strain>
    </source>
</reference>
<dbReference type="SMART" id="SM00382">
    <property type="entry name" value="AAA"/>
    <property type="match status" value="1"/>
</dbReference>
<keyword evidence="6 8" id="KW-1133">Transmembrane helix</keyword>
<dbReference type="InterPro" id="IPR005898">
    <property type="entry name" value="Cyc_pep_transpt_SyrD/YojI"/>
</dbReference>
<feature type="domain" description="ABC transmembrane type-1" evidence="10">
    <location>
        <begin position="57"/>
        <end position="295"/>
    </location>
</feature>
<dbReference type="Pfam" id="PF00005">
    <property type="entry name" value="ABC_tran"/>
    <property type="match status" value="1"/>
</dbReference>
<proteinExistence type="predicted"/>
<dbReference type="InterPro" id="IPR011527">
    <property type="entry name" value="ABC1_TM_dom"/>
</dbReference>
<keyword evidence="4" id="KW-0547">Nucleotide-binding</keyword>
<evidence type="ECO:0000256" key="6">
    <source>
        <dbReference type="ARBA" id="ARBA00022989"/>
    </source>
</evidence>
<comment type="caution">
    <text evidence="11">The sequence shown here is derived from an EMBL/GenBank/DDBJ whole genome shotgun (WGS) entry which is preliminary data.</text>
</comment>
<keyword evidence="7 8" id="KW-0472">Membrane</keyword>
<dbReference type="PANTHER" id="PTHR43553">
    <property type="entry name" value="HEAVY METAL TRANSPORTER"/>
    <property type="match status" value="1"/>
</dbReference>
<accession>A0ABN7ER15</accession>
<dbReference type="InterPro" id="IPR003593">
    <property type="entry name" value="AAA+_ATPase"/>
</dbReference>
<evidence type="ECO:0000256" key="8">
    <source>
        <dbReference type="SAM" id="Phobius"/>
    </source>
</evidence>
<dbReference type="SUPFAM" id="SSF90123">
    <property type="entry name" value="ABC transporter transmembrane region"/>
    <property type="match status" value="1"/>
</dbReference>
<dbReference type="InterPro" id="IPR015856">
    <property type="entry name" value="ABC_transpr_CbiO/EcfA_su"/>
</dbReference>
<dbReference type="PANTHER" id="PTHR43553:SF11">
    <property type="entry name" value="ABC TRANSPORTER ATP-BINDING_PERMEASE PROTEIN YOJI"/>
    <property type="match status" value="1"/>
</dbReference>
<dbReference type="Proteomes" id="UP000474567">
    <property type="component" value="Unassembled WGS sequence"/>
</dbReference>
<evidence type="ECO:0000259" key="10">
    <source>
        <dbReference type="PROSITE" id="PS50929"/>
    </source>
</evidence>
<feature type="transmembrane region" description="Helical" evidence="8">
    <location>
        <begin position="128"/>
        <end position="148"/>
    </location>
</feature>
<dbReference type="Pfam" id="PF00664">
    <property type="entry name" value="ABC_membrane"/>
    <property type="match status" value="1"/>
</dbReference>
<dbReference type="Gene3D" id="1.20.1560.10">
    <property type="entry name" value="ABC transporter type 1, transmembrane domain"/>
    <property type="match status" value="1"/>
</dbReference>
<evidence type="ECO:0000313" key="11">
    <source>
        <dbReference type="EMBL" id="CAA9203145.1"/>
    </source>
</evidence>
<dbReference type="PROSITE" id="PS50893">
    <property type="entry name" value="ABC_TRANSPORTER_2"/>
    <property type="match status" value="1"/>
</dbReference>
<comment type="subcellular location">
    <subcellularLocation>
        <location evidence="1">Cell membrane</location>
        <topology evidence="1">Multi-pass membrane protein</topology>
    </subcellularLocation>
</comment>
<feature type="transmembrane region" description="Helical" evidence="8">
    <location>
        <begin position="154"/>
        <end position="171"/>
    </location>
</feature>
<dbReference type="InterPro" id="IPR027417">
    <property type="entry name" value="P-loop_NTPase"/>
</dbReference>
<dbReference type="InterPro" id="IPR050095">
    <property type="entry name" value="ECF_ABC_transporter_ATP-bd"/>
</dbReference>
<evidence type="ECO:0000256" key="2">
    <source>
        <dbReference type="ARBA" id="ARBA00022448"/>
    </source>
</evidence>
<keyword evidence="12" id="KW-1185">Reference proteome</keyword>
<dbReference type="SUPFAM" id="SSF52540">
    <property type="entry name" value="P-loop containing nucleoside triphosphate hydrolases"/>
    <property type="match status" value="1"/>
</dbReference>
<dbReference type="Gene3D" id="3.40.50.300">
    <property type="entry name" value="P-loop containing nucleotide triphosphate hydrolases"/>
    <property type="match status" value="1"/>
</dbReference>
<dbReference type="GO" id="GO:0005524">
    <property type="term" value="F:ATP binding"/>
    <property type="evidence" value="ECO:0007669"/>
    <property type="project" value="UniProtKB-KW"/>
</dbReference>
<keyword evidence="3 8" id="KW-0812">Transmembrane</keyword>
<keyword evidence="2" id="KW-0813">Transport</keyword>
<evidence type="ECO:0000256" key="4">
    <source>
        <dbReference type="ARBA" id="ARBA00022741"/>
    </source>
</evidence>
<dbReference type="InterPro" id="IPR036640">
    <property type="entry name" value="ABC1_TM_sf"/>
</dbReference>
<feature type="transmembrane region" description="Helical" evidence="8">
    <location>
        <begin position="268"/>
        <end position="289"/>
    </location>
</feature>
<dbReference type="PROSITE" id="PS50929">
    <property type="entry name" value="ABC_TM1F"/>
    <property type="match status" value="1"/>
</dbReference>
<dbReference type="CDD" id="cd03225">
    <property type="entry name" value="ABC_cobalt_CbiO_domain1"/>
    <property type="match status" value="1"/>
</dbReference>
<evidence type="ECO:0000256" key="7">
    <source>
        <dbReference type="ARBA" id="ARBA00023136"/>
    </source>
</evidence>
<feature type="transmembrane region" description="Helical" evidence="8">
    <location>
        <begin position="245"/>
        <end position="262"/>
    </location>
</feature>
<feature type="transmembrane region" description="Helical" evidence="8">
    <location>
        <begin position="56"/>
        <end position="73"/>
    </location>
</feature>
<organism evidence="11 12">
    <name type="scientific">Flavobacterium collinsii</name>
    <dbReference type="NCBI Taxonomy" id="1114861"/>
    <lineage>
        <taxon>Bacteria</taxon>
        <taxon>Pseudomonadati</taxon>
        <taxon>Bacteroidota</taxon>
        <taxon>Flavobacteriia</taxon>
        <taxon>Flavobacteriales</taxon>
        <taxon>Flavobacteriaceae</taxon>
        <taxon>Flavobacterium</taxon>
    </lineage>
</organism>
<evidence type="ECO:0000313" key="12">
    <source>
        <dbReference type="Proteomes" id="UP000474567"/>
    </source>
</evidence>
<dbReference type="InterPro" id="IPR003439">
    <property type="entry name" value="ABC_transporter-like_ATP-bd"/>
</dbReference>
<evidence type="ECO:0000256" key="1">
    <source>
        <dbReference type="ARBA" id="ARBA00004651"/>
    </source>
</evidence>
<evidence type="ECO:0000259" key="9">
    <source>
        <dbReference type="PROSITE" id="PS50893"/>
    </source>
</evidence>